<protein>
    <recommendedName>
        <fullName evidence="1">ribose-5-phosphate isomerase</fullName>
        <ecNumber evidence="1">5.3.1.6</ecNumber>
    </recommendedName>
    <alternativeName>
        <fullName evidence="3">Phosphoriboisomerase</fullName>
    </alternativeName>
</protein>
<accession>A0A3B1DBR9</accession>
<dbReference type="Gene3D" id="3.30.70.260">
    <property type="match status" value="1"/>
</dbReference>
<dbReference type="InterPro" id="IPR037171">
    <property type="entry name" value="NagB/RpiA_transferase-like"/>
</dbReference>
<name>A0A3B1DBR9_9ZZZZ</name>
<organism evidence="4">
    <name type="scientific">hydrothermal vent metagenome</name>
    <dbReference type="NCBI Taxonomy" id="652676"/>
    <lineage>
        <taxon>unclassified sequences</taxon>
        <taxon>metagenomes</taxon>
        <taxon>ecological metagenomes</taxon>
    </lineage>
</organism>
<dbReference type="AlphaFoldDB" id="A0A3B1DBR9"/>
<reference evidence="4" key="1">
    <citation type="submission" date="2018-06" db="EMBL/GenBank/DDBJ databases">
        <authorList>
            <person name="Zhirakovskaya E."/>
        </authorList>
    </citation>
    <scope>NUCLEOTIDE SEQUENCE</scope>
</reference>
<dbReference type="InterPro" id="IPR004788">
    <property type="entry name" value="Ribose5P_isomerase_type_A"/>
</dbReference>
<dbReference type="EC" id="5.3.1.6" evidence="1"/>
<evidence type="ECO:0000256" key="1">
    <source>
        <dbReference type="ARBA" id="ARBA00011959"/>
    </source>
</evidence>
<feature type="non-terminal residue" evidence="4">
    <location>
        <position position="1"/>
    </location>
</feature>
<dbReference type="GO" id="GO:0006014">
    <property type="term" value="P:D-ribose metabolic process"/>
    <property type="evidence" value="ECO:0007669"/>
    <property type="project" value="TreeGrafter"/>
</dbReference>
<evidence type="ECO:0000313" key="4">
    <source>
        <dbReference type="EMBL" id="VAX40296.1"/>
    </source>
</evidence>
<dbReference type="SUPFAM" id="SSF100950">
    <property type="entry name" value="NagB/RpiA/CoA transferase-like"/>
    <property type="match status" value="1"/>
</dbReference>
<dbReference type="PANTHER" id="PTHR11934">
    <property type="entry name" value="RIBOSE-5-PHOSPHATE ISOMERASE"/>
    <property type="match status" value="1"/>
</dbReference>
<dbReference type="Pfam" id="PF06026">
    <property type="entry name" value="Rib_5-P_isom_A"/>
    <property type="match status" value="1"/>
</dbReference>
<evidence type="ECO:0000256" key="2">
    <source>
        <dbReference type="ARBA" id="ARBA00023235"/>
    </source>
</evidence>
<proteinExistence type="predicted"/>
<dbReference type="PANTHER" id="PTHR11934:SF0">
    <property type="entry name" value="RIBOSE-5-PHOSPHATE ISOMERASE"/>
    <property type="match status" value="1"/>
</dbReference>
<dbReference type="EMBL" id="UOGK01000369">
    <property type="protein sequence ID" value="VAX40296.1"/>
    <property type="molecule type" value="Genomic_DNA"/>
</dbReference>
<gene>
    <name evidence="4" type="ORF">MNBD_PLANCTO03-1768</name>
</gene>
<dbReference type="GO" id="GO:0004751">
    <property type="term" value="F:ribose-5-phosphate isomerase activity"/>
    <property type="evidence" value="ECO:0007669"/>
    <property type="project" value="UniProtKB-EC"/>
</dbReference>
<dbReference type="CDD" id="cd01398">
    <property type="entry name" value="RPI_A"/>
    <property type="match status" value="1"/>
</dbReference>
<dbReference type="GO" id="GO:0009052">
    <property type="term" value="P:pentose-phosphate shunt, non-oxidative branch"/>
    <property type="evidence" value="ECO:0007669"/>
    <property type="project" value="InterPro"/>
</dbReference>
<dbReference type="NCBIfam" id="NF001924">
    <property type="entry name" value="PRK00702.1"/>
    <property type="match status" value="1"/>
</dbReference>
<dbReference type="Gene3D" id="3.40.50.1360">
    <property type="match status" value="1"/>
</dbReference>
<dbReference type="NCBIfam" id="TIGR00021">
    <property type="entry name" value="rpiA"/>
    <property type="match status" value="1"/>
</dbReference>
<sequence length="222" mass="24138">DPLAQAAVAEIESGMLVGLGTGRTASRGILALSERVRFENLELRCVSTSHASETLARFHSLPVMDFALVEKVDYLFDGADEVDSSMNMLKGSGGAMTRERIVAWASQKCVYMVDESKLVSRIGERTTLPIAVLAFGLSAVRAELRNLGLNGVCRRTIKGELFLTDNGNMVIDVALGEHDLSEMAASLNDIPGVIDHGLFLTEADEILVERDSGTIEKRVRER</sequence>
<dbReference type="SUPFAM" id="SSF75445">
    <property type="entry name" value="D-ribose-5-phosphate isomerase (RpiA), lid domain"/>
    <property type="match status" value="1"/>
</dbReference>
<keyword evidence="2 4" id="KW-0413">Isomerase</keyword>
<evidence type="ECO:0000256" key="3">
    <source>
        <dbReference type="ARBA" id="ARBA00029734"/>
    </source>
</evidence>
<dbReference type="GO" id="GO:0005829">
    <property type="term" value="C:cytosol"/>
    <property type="evidence" value="ECO:0007669"/>
    <property type="project" value="TreeGrafter"/>
</dbReference>